<dbReference type="Proteomes" id="UP000298030">
    <property type="component" value="Unassembled WGS sequence"/>
</dbReference>
<evidence type="ECO:0000313" key="2">
    <source>
        <dbReference type="Proteomes" id="UP000298030"/>
    </source>
</evidence>
<protein>
    <recommendedName>
        <fullName evidence="3">Peptidase S8/S53 domain-containing protein</fullName>
    </recommendedName>
</protein>
<dbReference type="AlphaFoldDB" id="A0A4Y7SIJ8"/>
<accession>A0A4Y7SIJ8</accession>
<reference evidence="1 2" key="1">
    <citation type="journal article" date="2019" name="Nat. Ecol. Evol.">
        <title>Megaphylogeny resolves global patterns of mushroom evolution.</title>
        <authorList>
            <person name="Varga T."/>
            <person name="Krizsan K."/>
            <person name="Foldi C."/>
            <person name="Dima B."/>
            <person name="Sanchez-Garcia M."/>
            <person name="Sanchez-Ramirez S."/>
            <person name="Szollosi G.J."/>
            <person name="Szarkandi J.G."/>
            <person name="Papp V."/>
            <person name="Albert L."/>
            <person name="Andreopoulos W."/>
            <person name="Angelini C."/>
            <person name="Antonin V."/>
            <person name="Barry K.W."/>
            <person name="Bougher N.L."/>
            <person name="Buchanan P."/>
            <person name="Buyck B."/>
            <person name="Bense V."/>
            <person name="Catcheside P."/>
            <person name="Chovatia M."/>
            <person name="Cooper J."/>
            <person name="Damon W."/>
            <person name="Desjardin D."/>
            <person name="Finy P."/>
            <person name="Geml J."/>
            <person name="Haridas S."/>
            <person name="Hughes K."/>
            <person name="Justo A."/>
            <person name="Karasinski D."/>
            <person name="Kautmanova I."/>
            <person name="Kiss B."/>
            <person name="Kocsube S."/>
            <person name="Kotiranta H."/>
            <person name="LaButti K.M."/>
            <person name="Lechner B.E."/>
            <person name="Liimatainen K."/>
            <person name="Lipzen A."/>
            <person name="Lukacs Z."/>
            <person name="Mihaltcheva S."/>
            <person name="Morgado L.N."/>
            <person name="Niskanen T."/>
            <person name="Noordeloos M.E."/>
            <person name="Ohm R.A."/>
            <person name="Ortiz-Santana B."/>
            <person name="Ovrebo C."/>
            <person name="Racz N."/>
            <person name="Riley R."/>
            <person name="Savchenko A."/>
            <person name="Shiryaev A."/>
            <person name="Soop K."/>
            <person name="Spirin V."/>
            <person name="Szebenyi C."/>
            <person name="Tomsovsky M."/>
            <person name="Tulloss R.E."/>
            <person name="Uehling J."/>
            <person name="Grigoriev I.V."/>
            <person name="Vagvolgyi C."/>
            <person name="Papp T."/>
            <person name="Martin F.M."/>
            <person name="Miettinen O."/>
            <person name="Hibbett D.S."/>
            <person name="Nagy L.G."/>
        </authorList>
    </citation>
    <scope>NUCLEOTIDE SEQUENCE [LARGE SCALE GENOMIC DNA]</scope>
    <source>
        <strain evidence="1 2">FP101781</strain>
    </source>
</reference>
<comment type="caution">
    <text evidence="1">The sequence shown here is derived from an EMBL/GenBank/DDBJ whole genome shotgun (WGS) entry which is preliminary data.</text>
</comment>
<evidence type="ECO:0008006" key="3">
    <source>
        <dbReference type="Google" id="ProtNLM"/>
    </source>
</evidence>
<name>A0A4Y7SIJ8_COPMI</name>
<gene>
    <name evidence="1" type="ORF">FA13DRAFT_96498</name>
</gene>
<keyword evidence="2" id="KW-1185">Reference proteome</keyword>
<organism evidence="1 2">
    <name type="scientific">Coprinellus micaceus</name>
    <name type="common">Glistening ink-cap mushroom</name>
    <name type="synonym">Coprinus micaceus</name>
    <dbReference type="NCBI Taxonomy" id="71717"/>
    <lineage>
        <taxon>Eukaryota</taxon>
        <taxon>Fungi</taxon>
        <taxon>Dikarya</taxon>
        <taxon>Basidiomycota</taxon>
        <taxon>Agaricomycotina</taxon>
        <taxon>Agaricomycetes</taxon>
        <taxon>Agaricomycetidae</taxon>
        <taxon>Agaricales</taxon>
        <taxon>Agaricineae</taxon>
        <taxon>Psathyrellaceae</taxon>
        <taxon>Coprinellus</taxon>
    </lineage>
</organism>
<dbReference type="EMBL" id="QPFP01000104">
    <property type="protein sequence ID" value="TEB21717.1"/>
    <property type="molecule type" value="Genomic_DNA"/>
</dbReference>
<evidence type="ECO:0000313" key="1">
    <source>
        <dbReference type="EMBL" id="TEB21717.1"/>
    </source>
</evidence>
<sequence>MPQSGLTSAIHARLKGATDLSTVGPPVGLRSDYRSNKESSVAFPSYGLTGRSYTQVSGTTAFRKVTSSVPRLRICENIYLEMPQHRNHGHGTHVSGLAGLTVHSARCLYCSVLPLRPHV</sequence>
<proteinExistence type="predicted"/>